<dbReference type="OrthoDB" id="4500473at2759"/>
<dbReference type="Proteomes" id="UP000005426">
    <property type="component" value="Unassembled WGS sequence"/>
</dbReference>
<evidence type="ECO:0000313" key="3">
    <source>
        <dbReference type="Proteomes" id="UP000005426"/>
    </source>
</evidence>
<keyword evidence="3" id="KW-1185">Reference proteome</keyword>
<dbReference type="OMA" id="GTRYESE"/>
<reference evidence="2 3" key="1">
    <citation type="journal article" date="2011" name="Genome Biol.">
        <title>Comparative genome sequence analysis underscores mycoparasitism as the ancestral life style of Trichoderma.</title>
        <authorList>
            <person name="Kubicek C.P."/>
            <person name="Herrera-Estrella A."/>
            <person name="Seidl-Seiboth V."/>
            <person name="Martinez D.A."/>
            <person name="Druzhinina I.S."/>
            <person name="Thon M."/>
            <person name="Zeilinger S."/>
            <person name="Casas-Flores S."/>
            <person name="Horwitz B.A."/>
            <person name="Mukherjee P.K."/>
            <person name="Mukherjee M."/>
            <person name="Kredics L."/>
            <person name="Alcaraz L.D."/>
            <person name="Aerts A."/>
            <person name="Antal Z."/>
            <person name="Atanasova L."/>
            <person name="Cervantes-Badillo M.G."/>
            <person name="Challacombe J."/>
            <person name="Chertkov O."/>
            <person name="McCluskey K."/>
            <person name="Coulpier F."/>
            <person name="Deshpande N."/>
            <person name="von Doehren H."/>
            <person name="Ebbole D.J."/>
            <person name="Esquivel-Naranjo E.U."/>
            <person name="Fekete E."/>
            <person name="Flipphi M."/>
            <person name="Glaser F."/>
            <person name="Gomez-Rodriguez E.Y."/>
            <person name="Gruber S."/>
            <person name="Han C."/>
            <person name="Henrissat B."/>
            <person name="Hermosa R."/>
            <person name="Hernandez-Onate M."/>
            <person name="Karaffa L."/>
            <person name="Kosti I."/>
            <person name="Le Crom S."/>
            <person name="Lindquist E."/>
            <person name="Lucas S."/>
            <person name="Luebeck M."/>
            <person name="Luebeck P.S."/>
            <person name="Margeot A."/>
            <person name="Metz B."/>
            <person name="Misra M."/>
            <person name="Nevalainen H."/>
            <person name="Omann M."/>
            <person name="Packer N."/>
            <person name="Perrone G."/>
            <person name="Uresti-Rivera E.E."/>
            <person name="Salamov A."/>
            <person name="Schmoll M."/>
            <person name="Seiboth B."/>
            <person name="Shapiro H."/>
            <person name="Sukno S."/>
            <person name="Tamayo-Ramos J.A."/>
            <person name="Tisch D."/>
            <person name="Wiest A."/>
            <person name="Wilkinson H.H."/>
            <person name="Zhang M."/>
            <person name="Coutinho P.M."/>
            <person name="Kenerley C.M."/>
            <person name="Monte E."/>
            <person name="Baker S.E."/>
            <person name="Grigoriev I.V."/>
        </authorList>
    </citation>
    <scope>NUCLEOTIDE SEQUENCE [LARGE SCALE GENOMIC DNA]</scope>
    <source>
        <strain evidence="3">ATCC 20476 / IMI 206040</strain>
    </source>
</reference>
<organism evidence="2 3">
    <name type="scientific">Hypocrea atroviridis (strain ATCC 20476 / IMI 206040)</name>
    <name type="common">Trichoderma atroviride</name>
    <dbReference type="NCBI Taxonomy" id="452589"/>
    <lineage>
        <taxon>Eukaryota</taxon>
        <taxon>Fungi</taxon>
        <taxon>Dikarya</taxon>
        <taxon>Ascomycota</taxon>
        <taxon>Pezizomycotina</taxon>
        <taxon>Sordariomycetes</taxon>
        <taxon>Hypocreomycetidae</taxon>
        <taxon>Hypocreales</taxon>
        <taxon>Hypocreaceae</taxon>
        <taxon>Trichoderma</taxon>
    </lineage>
</organism>
<evidence type="ECO:0000313" key="2">
    <source>
        <dbReference type="EMBL" id="EHK47492.1"/>
    </source>
</evidence>
<dbReference type="RefSeq" id="XP_013945697.1">
    <property type="nucleotide sequence ID" value="XM_014090222.1"/>
</dbReference>
<gene>
    <name evidence="2" type="ORF">TRIATDRAFT_93200</name>
</gene>
<feature type="region of interest" description="Disordered" evidence="1">
    <location>
        <begin position="208"/>
        <end position="244"/>
    </location>
</feature>
<dbReference type="GeneID" id="25786573"/>
<dbReference type="EMBL" id="ABDG02000020">
    <property type="protein sequence ID" value="EHK47492.1"/>
    <property type="molecule type" value="Genomic_DNA"/>
</dbReference>
<dbReference type="KEGG" id="tatv:25786573"/>
<accession>G9NPM5</accession>
<proteinExistence type="predicted"/>
<sequence>MADPNIAQPYFHLCPNLNIPPPPNGQLKLGTILRDVTIGNVILPLDAGKAIEAPDSQLRPLQEASKIGGFIRSLEELGEGNLWEAIADTEMLSNFSHPNCHVNRHKILSVEKLLVRYFVPTPEYIDRALEIEGVAQYIETTNHKRPVYMITGLIWTEGATKLVNRYGKDGFDRDSSSPFILGIRVRKIWWRKNGTRYESEDELEAIFDPSRAKEEKNESETKEEESESQRREYGRKHLKVWWLQ</sequence>
<comment type="caution">
    <text evidence="2">The sequence shown here is derived from an EMBL/GenBank/DDBJ whole genome shotgun (WGS) entry which is preliminary data.</text>
</comment>
<dbReference type="HOGENOM" id="CLU_057547_1_0_1"/>
<dbReference type="eggNOG" id="ENOG502RMUF">
    <property type="taxonomic scope" value="Eukaryota"/>
</dbReference>
<dbReference type="STRING" id="452589.G9NPM5"/>
<feature type="compositionally biased region" description="Basic residues" evidence="1">
    <location>
        <begin position="233"/>
        <end position="244"/>
    </location>
</feature>
<dbReference type="AlphaFoldDB" id="G9NPM5"/>
<name>G9NPM5_HYPAI</name>
<protein>
    <submittedName>
        <fullName evidence="2">Uncharacterized protein</fullName>
    </submittedName>
</protein>
<feature type="compositionally biased region" description="Basic and acidic residues" evidence="1">
    <location>
        <begin position="210"/>
        <end position="220"/>
    </location>
</feature>
<evidence type="ECO:0000256" key="1">
    <source>
        <dbReference type="SAM" id="MobiDB-lite"/>
    </source>
</evidence>